<evidence type="ECO:0000313" key="4">
    <source>
        <dbReference type="Proteomes" id="UP000013167"/>
    </source>
</evidence>
<proteinExistence type="predicted"/>
<dbReference type="STRING" id="1193181.BN10_130020"/>
<comment type="caution">
    <text evidence="3">The sequence shown here is derived from an EMBL/GenBank/DDBJ whole genome shotgun (WGS) entry which is preliminary data.</text>
</comment>
<name>N0DZW5_9MICO</name>
<dbReference type="InterPro" id="IPR013216">
    <property type="entry name" value="Methyltransf_11"/>
</dbReference>
<dbReference type="InterPro" id="IPR050447">
    <property type="entry name" value="Erg6_SMT_methyltransf"/>
</dbReference>
<dbReference type="eggNOG" id="COG2226">
    <property type="taxonomic scope" value="Bacteria"/>
</dbReference>
<protein>
    <recommendedName>
        <fullName evidence="2">Methyltransferase type 11 domain-containing protein</fullName>
    </recommendedName>
</protein>
<sequence length="237" mass="26151">MLTVDFDRFGVLPGERVLDMGCGAGRHAFELYRRGADVVALDQNTSDLAEVAVMFEAMAAEGQVPTGSSAATVEGDALALPFDDGEFDRIIAAEILEHIPDDRTAMEELFRVLKPGGVLAVTVPRWFAEKVNWALSDAYHEVEGGHVRIYKESELRGRLEHVGFVVDGRSFAHALHSPYWWLKCAVGVDNDTHPLVTAYHRVLVWDIMKAPALTRTADRLLNPVVAKSVVVYCHKPA</sequence>
<dbReference type="OrthoDB" id="9795634at2"/>
<dbReference type="InterPro" id="IPR029063">
    <property type="entry name" value="SAM-dependent_MTases_sf"/>
</dbReference>
<dbReference type="Pfam" id="PF08241">
    <property type="entry name" value="Methyltransf_11"/>
    <property type="match status" value="1"/>
</dbReference>
<evidence type="ECO:0000259" key="2">
    <source>
        <dbReference type="Pfam" id="PF08241"/>
    </source>
</evidence>
<organism evidence="3 4">
    <name type="scientific">Phycicoccus elongatus Lp2</name>
    <dbReference type="NCBI Taxonomy" id="1193181"/>
    <lineage>
        <taxon>Bacteria</taxon>
        <taxon>Bacillati</taxon>
        <taxon>Actinomycetota</taxon>
        <taxon>Actinomycetes</taxon>
        <taxon>Micrococcales</taxon>
        <taxon>Intrasporangiaceae</taxon>
        <taxon>Phycicoccus</taxon>
    </lineage>
</organism>
<evidence type="ECO:0000256" key="1">
    <source>
        <dbReference type="ARBA" id="ARBA00022679"/>
    </source>
</evidence>
<evidence type="ECO:0000313" key="3">
    <source>
        <dbReference type="EMBL" id="CCH69006.1"/>
    </source>
</evidence>
<dbReference type="CDD" id="cd02440">
    <property type="entry name" value="AdoMet_MTases"/>
    <property type="match status" value="1"/>
</dbReference>
<gene>
    <name evidence="3" type="ORF">BN10_130020</name>
</gene>
<dbReference type="HOGENOM" id="CLU_079357_0_0_11"/>
<feature type="domain" description="Methyltransferase type 11" evidence="2">
    <location>
        <begin position="18"/>
        <end position="120"/>
    </location>
</feature>
<keyword evidence="1" id="KW-0808">Transferase</keyword>
<reference evidence="3 4" key="1">
    <citation type="journal article" date="2013" name="ISME J.">
        <title>A metabolic model for members of the genus Tetrasphaera involved in enhanced biological phosphorus removal.</title>
        <authorList>
            <person name="Kristiansen R."/>
            <person name="Nguyen H.T.T."/>
            <person name="Saunders A.M."/>
            <person name="Nielsen J.L."/>
            <person name="Wimmer R."/>
            <person name="Le V.Q."/>
            <person name="McIlroy S.J."/>
            <person name="Petrovski S."/>
            <person name="Seviour R.J."/>
            <person name="Calteau A."/>
            <person name="Nielsen K.L."/>
            <person name="Nielsen P.H."/>
        </authorList>
    </citation>
    <scope>NUCLEOTIDE SEQUENCE [LARGE SCALE GENOMIC DNA]</scope>
    <source>
        <strain evidence="3 4">Lp2</strain>
    </source>
</reference>
<dbReference type="Proteomes" id="UP000013167">
    <property type="component" value="Unassembled WGS sequence"/>
</dbReference>
<dbReference type="PANTHER" id="PTHR44068:SF11">
    <property type="entry name" value="GERANYL DIPHOSPHATE 2-C-METHYLTRANSFERASE"/>
    <property type="match status" value="1"/>
</dbReference>
<dbReference type="EMBL" id="CAIZ01000035">
    <property type="protein sequence ID" value="CCH69006.1"/>
    <property type="molecule type" value="Genomic_DNA"/>
</dbReference>
<dbReference type="RefSeq" id="WP_010849263.1">
    <property type="nucleotide sequence ID" value="NZ_HF570956.1"/>
</dbReference>
<dbReference type="Gene3D" id="3.40.50.150">
    <property type="entry name" value="Vaccinia Virus protein VP39"/>
    <property type="match status" value="1"/>
</dbReference>
<dbReference type="GO" id="GO:0008757">
    <property type="term" value="F:S-adenosylmethionine-dependent methyltransferase activity"/>
    <property type="evidence" value="ECO:0007669"/>
    <property type="project" value="InterPro"/>
</dbReference>
<dbReference type="AlphaFoldDB" id="N0DZW5"/>
<dbReference type="SUPFAM" id="SSF53335">
    <property type="entry name" value="S-adenosyl-L-methionine-dependent methyltransferases"/>
    <property type="match status" value="1"/>
</dbReference>
<keyword evidence="4" id="KW-1185">Reference proteome</keyword>
<accession>N0DZW5</accession>
<dbReference type="PANTHER" id="PTHR44068">
    <property type="entry name" value="ZGC:194242"/>
    <property type="match status" value="1"/>
</dbReference>